<comment type="caution">
    <text evidence="3">The sequence shown here is derived from an EMBL/GenBank/DDBJ whole genome shotgun (WGS) entry which is preliminary data.</text>
</comment>
<evidence type="ECO:0000313" key="4">
    <source>
        <dbReference type="Proteomes" id="UP001141806"/>
    </source>
</evidence>
<organism evidence="3 4">
    <name type="scientific">Protea cynaroides</name>
    <dbReference type="NCBI Taxonomy" id="273540"/>
    <lineage>
        <taxon>Eukaryota</taxon>
        <taxon>Viridiplantae</taxon>
        <taxon>Streptophyta</taxon>
        <taxon>Embryophyta</taxon>
        <taxon>Tracheophyta</taxon>
        <taxon>Spermatophyta</taxon>
        <taxon>Magnoliopsida</taxon>
        <taxon>Proteales</taxon>
        <taxon>Proteaceae</taxon>
        <taxon>Protea</taxon>
    </lineage>
</organism>
<dbReference type="PANTHER" id="PTHR37215">
    <property type="entry name" value="ACYL-COA-BINDING DOMAIN PROTEIN"/>
    <property type="match status" value="1"/>
</dbReference>
<dbReference type="PANTHER" id="PTHR37215:SF1">
    <property type="entry name" value="ACYL-COA-BINDING DOMAIN PROTEIN"/>
    <property type="match status" value="1"/>
</dbReference>
<feature type="coiled-coil region" evidence="1">
    <location>
        <begin position="50"/>
        <end position="130"/>
    </location>
</feature>
<keyword evidence="4" id="KW-1185">Reference proteome</keyword>
<dbReference type="Proteomes" id="UP001141806">
    <property type="component" value="Unassembled WGS sequence"/>
</dbReference>
<keyword evidence="2" id="KW-1133">Transmembrane helix</keyword>
<dbReference type="EMBL" id="JAMYWD010000002">
    <property type="protein sequence ID" value="KAJ4979305.1"/>
    <property type="molecule type" value="Genomic_DNA"/>
</dbReference>
<gene>
    <name evidence="3" type="ORF">NE237_010085</name>
</gene>
<protein>
    <submittedName>
        <fullName evidence="3">Uncharacterized protein</fullName>
    </submittedName>
</protein>
<dbReference type="AlphaFoldDB" id="A0A9Q0R1C1"/>
<keyword evidence="2" id="KW-0812">Transmembrane</keyword>
<evidence type="ECO:0000256" key="1">
    <source>
        <dbReference type="SAM" id="Coils"/>
    </source>
</evidence>
<accession>A0A9Q0R1C1</accession>
<name>A0A9Q0R1C1_9MAGN</name>
<keyword evidence="2" id="KW-0472">Membrane</keyword>
<evidence type="ECO:0000256" key="2">
    <source>
        <dbReference type="SAM" id="Phobius"/>
    </source>
</evidence>
<dbReference type="OrthoDB" id="782563at2759"/>
<proteinExistence type="predicted"/>
<sequence>MAPGARRAIYVGLVLIMVLGIAVYLKLWALDSRFSADDRELIRRQFDSANMEAMDEAAEWRRKYDEEVERATACLKEMLEIKEALEKNTEETASINPKLAMLQKENIELLDRVESLKQELEAEKLKCSLRQLR</sequence>
<feature type="transmembrane region" description="Helical" evidence="2">
    <location>
        <begin position="7"/>
        <end position="29"/>
    </location>
</feature>
<reference evidence="3" key="1">
    <citation type="journal article" date="2023" name="Plant J.">
        <title>The genome of the king protea, Protea cynaroides.</title>
        <authorList>
            <person name="Chang J."/>
            <person name="Duong T.A."/>
            <person name="Schoeman C."/>
            <person name="Ma X."/>
            <person name="Roodt D."/>
            <person name="Barker N."/>
            <person name="Li Z."/>
            <person name="Van de Peer Y."/>
            <person name="Mizrachi E."/>
        </authorList>
    </citation>
    <scope>NUCLEOTIDE SEQUENCE</scope>
    <source>
        <tissue evidence="3">Young leaves</tissue>
    </source>
</reference>
<evidence type="ECO:0000313" key="3">
    <source>
        <dbReference type="EMBL" id="KAJ4979305.1"/>
    </source>
</evidence>
<keyword evidence="1" id="KW-0175">Coiled coil</keyword>